<evidence type="ECO:0000256" key="1">
    <source>
        <dbReference type="ARBA" id="ARBA00006643"/>
    </source>
</evidence>
<protein>
    <recommendedName>
        <fullName evidence="6">Pentatricopeptide repeat-containing protein</fullName>
    </recommendedName>
</protein>
<dbReference type="FunFam" id="1.25.40.10:FF:000333">
    <property type="entry name" value="Pentatricopeptide repeat-containing protein"/>
    <property type="match status" value="1"/>
</dbReference>
<name>A0AAN9P6N3_CROPI</name>
<dbReference type="InterPro" id="IPR011990">
    <property type="entry name" value="TPR-like_helical_dom_sf"/>
</dbReference>
<dbReference type="PROSITE" id="PS51375">
    <property type="entry name" value="PPR"/>
    <property type="match status" value="2"/>
</dbReference>
<keyword evidence="5" id="KW-1185">Reference proteome</keyword>
<evidence type="ECO:0000313" key="5">
    <source>
        <dbReference type="Proteomes" id="UP001372338"/>
    </source>
</evidence>
<comment type="similarity">
    <text evidence="1">Belongs to the PPR family. PCMP-H subfamily.</text>
</comment>
<dbReference type="Proteomes" id="UP001372338">
    <property type="component" value="Unassembled WGS sequence"/>
</dbReference>
<evidence type="ECO:0000256" key="2">
    <source>
        <dbReference type="ARBA" id="ARBA00022737"/>
    </source>
</evidence>
<proteinExistence type="inferred from homology"/>
<dbReference type="PANTHER" id="PTHR47928:SF210">
    <property type="entry name" value="DYW DOMAIN-CONTAINING PROTEIN"/>
    <property type="match status" value="1"/>
</dbReference>
<dbReference type="Pfam" id="PF01535">
    <property type="entry name" value="PPR"/>
    <property type="match status" value="4"/>
</dbReference>
<sequence>MCIDEFSIDDPNTAPSHPPLLVPQIRICKSIRELKQVHAFFIKTTQTHNPTVATELLKLSATSDFRDPGSLTESKDRPLDALLLFCKMLSDGIVEPNGFTFPSVLKACSVVARLEEGKQNVNSIDGDMNRILERDKRKQEGNVVLCNVMIDGYVRLGNLKIARELFEKMHKRSVVSWNVIISGYAQNGFFIKAVEMFHKMQMEDASLNRVTLVSVLPAISRLGALELGKWVHLYAEKNKVQIDDVLGSALVDMYAKCGNIEKAIQVFERLPKNNVITWNAIIGGLAMHGKANDLFNYFSRMERSGVSPLVMSHT</sequence>
<dbReference type="InterPro" id="IPR050421">
    <property type="entry name" value="PPR"/>
</dbReference>
<keyword evidence="2" id="KW-0677">Repeat</keyword>
<comment type="caution">
    <text evidence="4">The sequence shown here is derived from an EMBL/GenBank/DDBJ whole genome shotgun (WGS) entry which is preliminary data.</text>
</comment>
<dbReference type="InterPro" id="IPR002885">
    <property type="entry name" value="PPR_rpt"/>
</dbReference>
<organism evidence="4 5">
    <name type="scientific">Crotalaria pallida</name>
    <name type="common">Smooth rattlebox</name>
    <name type="synonym">Crotalaria striata</name>
    <dbReference type="NCBI Taxonomy" id="3830"/>
    <lineage>
        <taxon>Eukaryota</taxon>
        <taxon>Viridiplantae</taxon>
        <taxon>Streptophyta</taxon>
        <taxon>Embryophyta</taxon>
        <taxon>Tracheophyta</taxon>
        <taxon>Spermatophyta</taxon>
        <taxon>Magnoliopsida</taxon>
        <taxon>eudicotyledons</taxon>
        <taxon>Gunneridae</taxon>
        <taxon>Pentapetalae</taxon>
        <taxon>rosids</taxon>
        <taxon>fabids</taxon>
        <taxon>Fabales</taxon>
        <taxon>Fabaceae</taxon>
        <taxon>Papilionoideae</taxon>
        <taxon>50 kb inversion clade</taxon>
        <taxon>genistoids sensu lato</taxon>
        <taxon>core genistoids</taxon>
        <taxon>Crotalarieae</taxon>
        <taxon>Crotalaria</taxon>
    </lineage>
</organism>
<evidence type="ECO:0000313" key="4">
    <source>
        <dbReference type="EMBL" id="KAK7287418.1"/>
    </source>
</evidence>
<evidence type="ECO:0000256" key="3">
    <source>
        <dbReference type="PROSITE-ProRule" id="PRU00708"/>
    </source>
</evidence>
<dbReference type="NCBIfam" id="TIGR00756">
    <property type="entry name" value="PPR"/>
    <property type="match status" value="4"/>
</dbReference>
<dbReference type="AlphaFoldDB" id="A0AAN9P6N3"/>
<feature type="repeat" description="PPR" evidence="3">
    <location>
        <begin position="274"/>
        <end position="308"/>
    </location>
</feature>
<feature type="repeat" description="PPR" evidence="3">
    <location>
        <begin position="142"/>
        <end position="176"/>
    </location>
</feature>
<evidence type="ECO:0008006" key="6">
    <source>
        <dbReference type="Google" id="ProtNLM"/>
    </source>
</evidence>
<accession>A0AAN9P6N3</accession>
<gene>
    <name evidence="4" type="ORF">RIF29_00693</name>
</gene>
<dbReference type="EMBL" id="JAYWIO010000001">
    <property type="protein sequence ID" value="KAK7287418.1"/>
    <property type="molecule type" value="Genomic_DNA"/>
</dbReference>
<reference evidence="4 5" key="1">
    <citation type="submission" date="2024-01" db="EMBL/GenBank/DDBJ databases">
        <title>The genomes of 5 underutilized Papilionoideae crops provide insights into root nodulation and disease resistanc.</title>
        <authorList>
            <person name="Yuan L."/>
        </authorList>
    </citation>
    <scope>NUCLEOTIDE SEQUENCE [LARGE SCALE GENOMIC DNA]</scope>
    <source>
        <strain evidence="4">ZHUSHIDOU_FW_LH</strain>
        <tissue evidence="4">Leaf</tissue>
    </source>
</reference>
<dbReference type="PANTHER" id="PTHR47928">
    <property type="entry name" value="REPEAT-CONTAINING PROTEIN, PUTATIVE-RELATED"/>
    <property type="match status" value="1"/>
</dbReference>
<dbReference type="Gene3D" id="1.25.40.10">
    <property type="entry name" value="Tetratricopeptide repeat domain"/>
    <property type="match status" value="2"/>
</dbReference>